<protein>
    <recommendedName>
        <fullName evidence="5">Sugar-binding protein</fullName>
    </recommendedName>
</protein>
<evidence type="ECO:0000313" key="4">
    <source>
        <dbReference type="Proteomes" id="UP000379480"/>
    </source>
</evidence>
<evidence type="ECO:0000313" key="3">
    <source>
        <dbReference type="EMBL" id="VVO42898.1"/>
    </source>
</evidence>
<dbReference type="InterPro" id="IPR050708">
    <property type="entry name" value="T6SS_VgrG/RHS"/>
</dbReference>
<name>A0A5E7FT66_PSEFL</name>
<gene>
    <name evidence="3" type="ORF">PS723_06083</name>
</gene>
<dbReference type="Proteomes" id="UP000379480">
    <property type="component" value="Unassembled WGS sequence"/>
</dbReference>
<accession>A0A5E7FT66</accession>
<dbReference type="PANTHER" id="PTHR32305:SF15">
    <property type="entry name" value="PROTEIN RHSA-RELATED"/>
    <property type="match status" value="1"/>
</dbReference>
<evidence type="ECO:0000256" key="2">
    <source>
        <dbReference type="SAM" id="Phobius"/>
    </source>
</evidence>
<dbReference type="Pfam" id="PF05593">
    <property type="entry name" value="RHS_repeat"/>
    <property type="match status" value="1"/>
</dbReference>
<proteinExistence type="predicted"/>
<dbReference type="Gene3D" id="2.180.10.10">
    <property type="entry name" value="RHS repeat-associated core"/>
    <property type="match status" value="2"/>
</dbReference>
<dbReference type="InterPro" id="IPR022385">
    <property type="entry name" value="Rhs_assc_core"/>
</dbReference>
<dbReference type="InterPro" id="IPR006530">
    <property type="entry name" value="YD"/>
</dbReference>
<evidence type="ECO:0000256" key="1">
    <source>
        <dbReference type="SAM" id="MobiDB-lite"/>
    </source>
</evidence>
<feature type="transmembrane region" description="Helical" evidence="2">
    <location>
        <begin position="1474"/>
        <end position="1494"/>
    </location>
</feature>
<sequence length="1689" mass="185165">MTTSTAVHSQAFSFMSFLQYGVDPRTGQYTVTINFPEIKSNDLCGPDLPLSLAFNPLNTLDSGFGIGWNLNLSQFTPHNSMLALSTGETFKVTGSGPTPDIKEKKLDSFHFENKGGGIYRVLHKSGLIEILDTDGSSVALPAKLYSPAGHSISLTYASFRGGRRLETVSDAQGQLLQINRPHDSSVEILLRPYDGPGGGPLARYELKLTGGEVREVVLPTAEQASWRFNYESIRGILCLRDVKTPVGGHETIDYLDEGHRYPDSAARPNLPRVTCHRTYPGFEQPMMEVLYSYNLLDNHHNFLGNGADISWADDGLDNLFKVTHTYAYASTATLMADGKEVRRVDRTYNRFHLLTEEKTTQAHCVKRVLTTYYAKDEPFENQVPQYQLPTDILTSWEMENDSTQYRAEETNTQFDDHGNLIEEVQADKIKTTYSYYSKDGEDGCPPDPEGFVRSRKETTVYPSPLGQGDAPTLRTRYRYSTLVPLTASGLKELLVLDSETLLQVDGCDETELKQTLCSYIVEPGNAFRHGRALNHRETLNGKTTTTDYQYCKPDSMLAGETVLQTVETLTGFDHVAGINEVQKVMTQQHSLLLGQPVLTPDMNDVQTLSRYDALGRLTSETVALGTEFEATRYYEYHLASLDGQQAEQVVTDVKGVKIQTRFDGLNRTIYQGHLEAGMSLLAEPRRIYAAEYDALGDLTLETSVDWFGDEPRELKSRYEYDSWGLQRKVTGPDGVAIIRDVSPFGKDGPIERNWQESTEQPPRVSGLSVTEYNRFGKMSSAQRFDAQVLNDQLLAAQGLGIQPSVVRYLDTLLLNQELPTVGSVHYAYDGHGSCIQQDELLDSLERTTGYTYDVWGRMLRTTLPDKTTVSRTFAQHQVGELPVTLQVTPGNAAQPSITVGQQTFDGLLRLTELKVGSEKAPRIERYNYTGGQMQISQRITPSNQTFDYEYKLSLTEQPVVIKTLKGGVVSTYDYDTKNANITKAANIQASREYKYSPYGHLSDENWIDADGTLREARFVTSSQGRQISRIHTDGLETRYEYDDCGRVMSTTQGTLRADFEYNALGQPSRTTTHNLTTGNTLVTDIEYDSLGREVKRTLCLSGQPLRTITQTWLADDQLQSRHLQMGGRSLLKEEFIYDLRNRLQQHNCSGETLPRDAHGNKIIEQVFSFDALDNIKRCLTTFDDGEIDDARFTYAADDSCQLLKVTHTFTEGGYSASQTFEYDADGRMLNDEQGQRLSYDSQGHLLAVKDPSGQQTRSTYRYDGHNHLIGVRQGNQSETLRYYQGYSLSHTVQDDTHIQYLFHGDRPLGQQQLDDHHQTILLLTDASPSVIGESLQATLHTVVYSAYGERSADEELRSLLAFNSEICEEGNGWYLLGRGYRAYNPSLMRFHSPDSLSPFGAGGINPYVYCLGNPIAFRDPSGHRPSDARRPGGPGYVDPYEPNQDKSWLLVGGFGVGLLLGIIFTPFTGGLSLGLAVGVVGIAIGAAALGLGIYATLENDQEAMDIAMWMSLGGAVVSIGGPTLASKIAARIAARAAKAAVTNAGGVTGAIVRAGSVAAGSIGVSASGAGRGSFSSTGSGAGAGAGNVPNATSGSGPGSVRSSSTPIPDYNNASTPASTPRNSISQSQNGSTTGAGLNPETASISSVESVPGAPGLSALEQSNLNAGTLSKSAKQMLGKTTLFSTGARH</sequence>
<dbReference type="EMBL" id="CABVHY010000047">
    <property type="protein sequence ID" value="VVO42898.1"/>
    <property type="molecule type" value="Genomic_DNA"/>
</dbReference>
<dbReference type="OrthoDB" id="5862074at2"/>
<dbReference type="NCBIfam" id="TIGR03696">
    <property type="entry name" value="Rhs_assc_core"/>
    <property type="match status" value="1"/>
</dbReference>
<feature type="compositionally biased region" description="Polar residues" evidence="1">
    <location>
        <begin position="1611"/>
        <end position="1648"/>
    </location>
</feature>
<feature type="transmembrane region" description="Helical" evidence="2">
    <location>
        <begin position="1448"/>
        <end position="1467"/>
    </location>
</feature>
<dbReference type="InterPro" id="IPR031325">
    <property type="entry name" value="RHS_repeat"/>
</dbReference>
<keyword evidence="2" id="KW-0472">Membrane</keyword>
<keyword evidence="2" id="KW-0812">Transmembrane</keyword>
<dbReference type="PANTHER" id="PTHR32305">
    <property type="match status" value="1"/>
</dbReference>
<organism evidence="3 4">
    <name type="scientific">Pseudomonas fluorescens</name>
    <dbReference type="NCBI Taxonomy" id="294"/>
    <lineage>
        <taxon>Bacteria</taxon>
        <taxon>Pseudomonadati</taxon>
        <taxon>Pseudomonadota</taxon>
        <taxon>Gammaproteobacteria</taxon>
        <taxon>Pseudomonadales</taxon>
        <taxon>Pseudomonadaceae</taxon>
        <taxon>Pseudomonas</taxon>
    </lineage>
</organism>
<dbReference type="NCBIfam" id="TIGR01643">
    <property type="entry name" value="YD_repeat_2x"/>
    <property type="match status" value="1"/>
</dbReference>
<reference evidence="3 4" key="1">
    <citation type="submission" date="2019-09" db="EMBL/GenBank/DDBJ databases">
        <authorList>
            <person name="Chandra G."/>
            <person name="Truman W A."/>
        </authorList>
    </citation>
    <scope>NUCLEOTIDE SEQUENCE [LARGE SCALE GENOMIC DNA]</scope>
    <source>
        <strain evidence="3">PS723</strain>
    </source>
</reference>
<keyword evidence="2" id="KW-1133">Transmembrane helix</keyword>
<evidence type="ECO:0008006" key="5">
    <source>
        <dbReference type="Google" id="ProtNLM"/>
    </source>
</evidence>
<feature type="region of interest" description="Disordered" evidence="1">
    <location>
        <begin position="1578"/>
        <end position="1650"/>
    </location>
</feature>
<feature type="transmembrane region" description="Helical" evidence="2">
    <location>
        <begin position="1506"/>
        <end position="1525"/>
    </location>
</feature>